<dbReference type="PROSITE" id="PS50222">
    <property type="entry name" value="EF_HAND_2"/>
    <property type="match status" value="2"/>
</dbReference>
<reference evidence="3 4" key="1">
    <citation type="submission" date="2024-02" db="EMBL/GenBank/DDBJ databases">
        <authorList>
            <person name="Vignale AGUSTIN F."/>
            <person name="Sosa J E."/>
            <person name="Modenutti C."/>
        </authorList>
    </citation>
    <scope>NUCLEOTIDE SEQUENCE [LARGE SCALE GENOMIC DNA]</scope>
</reference>
<dbReference type="AlphaFoldDB" id="A0ABC8TB29"/>
<dbReference type="Pfam" id="PF13499">
    <property type="entry name" value="EF-hand_7"/>
    <property type="match status" value="1"/>
</dbReference>
<dbReference type="Gene3D" id="1.10.238.10">
    <property type="entry name" value="EF-hand"/>
    <property type="match status" value="1"/>
</dbReference>
<gene>
    <name evidence="3" type="ORF">ILEXP_LOCUS35527</name>
</gene>
<sequence length="142" mass="16106">MSVAFIDGPTVTGFVNDSESFDKWVDERFKMLDADGNGVLSRDELQERFGKLSSKEYELQSKEEIRGLYDILFEKFDADQSGTIDRDEFRLLMKEIMLAKARGIGNSPVMIILQGDSLLMRAVERESAKGPKMDMKVAWING</sequence>
<dbReference type="EMBL" id="CAUOFW020004580">
    <property type="protein sequence ID" value="CAK9166316.1"/>
    <property type="molecule type" value="Genomic_DNA"/>
</dbReference>
<keyword evidence="1" id="KW-0106">Calcium</keyword>
<proteinExistence type="predicted"/>
<comment type="caution">
    <text evidence="3">The sequence shown here is derived from an EMBL/GenBank/DDBJ whole genome shotgun (WGS) entry which is preliminary data.</text>
</comment>
<protein>
    <recommendedName>
        <fullName evidence="2">EF-hand domain-containing protein</fullName>
    </recommendedName>
</protein>
<dbReference type="InterPro" id="IPR018247">
    <property type="entry name" value="EF_Hand_1_Ca_BS"/>
</dbReference>
<evidence type="ECO:0000313" key="3">
    <source>
        <dbReference type="EMBL" id="CAK9166316.1"/>
    </source>
</evidence>
<keyword evidence="4" id="KW-1185">Reference proteome</keyword>
<dbReference type="Proteomes" id="UP001642360">
    <property type="component" value="Unassembled WGS sequence"/>
</dbReference>
<feature type="domain" description="EF-hand" evidence="2">
    <location>
        <begin position="20"/>
        <end position="55"/>
    </location>
</feature>
<evidence type="ECO:0000259" key="2">
    <source>
        <dbReference type="PROSITE" id="PS50222"/>
    </source>
</evidence>
<dbReference type="PANTHER" id="PTHR34574:SF12">
    <property type="entry name" value="CALCIUM-BINDING EF HAND FAMILY PROTEIN"/>
    <property type="match status" value="1"/>
</dbReference>
<name>A0ABC8TB29_9AQUA</name>
<dbReference type="CDD" id="cd00051">
    <property type="entry name" value="EFh"/>
    <property type="match status" value="1"/>
</dbReference>
<feature type="domain" description="EF-hand" evidence="2">
    <location>
        <begin position="64"/>
        <end position="99"/>
    </location>
</feature>
<dbReference type="InterPro" id="IPR002048">
    <property type="entry name" value="EF_hand_dom"/>
</dbReference>
<dbReference type="PROSITE" id="PS00018">
    <property type="entry name" value="EF_HAND_1"/>
    <property type="match status" value="2"/>
</dbReference>
<organism evidence="3 4">
    <name type="scientific">Ilex paraguariensis</name>
    <name type="common">yerba mate</name>
    <dbReference type="NCBI Taxonomy" id="185542"/>
    <lineage>
        <taxon>Eukaryota</taxon>
        <taxon>Viridiplantae</taxon>
        <taxon>Streptophyta</taxon>
        <taxon>Embryophyta</taxon>
        <taxon>Tracheophyta</taxon>
        <taxon>Spermatophyta</taxon>
        <taxon>Magnoliopsida</taxon>
        <taxon>eudicotyledons</taxon>
        <taxon>Gunneridae</taxon>
        <taxon>Pentapetalae</taxon>
        <taxon>asterids</taxon>
        <taxon>campanulids</taxon>
        <taxon>Aquifoliales</taxon>
        <taxon>Aquifoliaceae</taxon>
        <taxon>Ilex</taxon>
    </lineage>
</organism>
<dbReference type="InterPro" id="IPR011992">
    <property type="entry name" value="EF-hand-dom_pair"/>
</dbReference>
<dbReference type="SUPFAM" id="SSF47473">
    <property type="entry name" value="EF-hand"/>
    <property type="match status" value="1"/>
</dbReference>
<evidence type="ECO:0000313" key="4">
    <source>
        <dbReference type="Proteomes" id="UP001642360"/>
    </source>
</evidence>
<dbReference type="SMART" id="SM00054">
    <property type="entry name" value="EFh"/>
    <property type="match status" value="2"/>
</dbReference>
<evidence type="ECO:0000256" key="1">
    <source>
        <dbReference type="ARBA" id="ARBA00022837"/>
    </source>
</evidence>
<accession>A0ABC8TB29</accession>
<dbReference type="PANTHER" id="PTHR34574">
    <property type="entry name" value="CALCIUM-BINDING EF-HAND FAMILY PROTEIN-RELATED"/>
    <property type="match status" value="1"/>
</dbReference>